<protein>
    <submittedName>
        <fullName evidence="3">Uncharacterized protein</fullName>
    </submittedName>
</protein>
<accession>A0ABR0KUE6</accession>
<proteinExistence type="predicted"/>
<feature type="chain" id="PRO_5047048268" evidence="2">
    <location>
        <begin position="23"/>
        <end position="213"/>
    </location>
</feature>
<gene>
    <name evidence="3" type="ORF">LTR16_000741</name>
</gene>
<dbReference type="EMBL" id="JAVRRA010024642">
    <property type="protein sequence ID" value="KAK5131472.1"/>
    <property type="molecule type" value="Genomic_DNA"/>
</dbReference>
<evidence type="ECO:0000256" key="2">
    <source>
        <dbReference type="SAM" id="SignalP"/>
    </source>
</evidence>
<evidence type="ECO:0000313" key="3">
    <source>
        <dbReference type="EMBL" id="KAK5131472.1"/>
    </source>
</evidence>
<dbReference type="Proteomes" id="UP001357485">
    <property type="component" value="Unassembled WGS sequence"/>
</dbReference>
<name>A0ABR0KUE6_9PEZI</name>
<evidence type="ECO:0000256" key="1">
    <source>
        <dbReference type="SAM" id="MobiDB-lite"/>
    </source>
</evidence>
<sequence length="213" mass="23182">MLTTAFHHFLLVAVLLAIPILAEPLPLPSQDEVDTMRAAGRSEPEIYAYLQSRTSPSPAGLLTARHATPSYPLTTSDDRDKTAEITSYVAAYLASHLPSVQHNNDNNNANRARHNVRPRSHRRAAADARAFPAALDSRSQLMDRRAKRGFGEGDVSLAAKVRAFIASWTSENEGAAAGGKREAEGLIGRRVGVGEGEEEVPVLRPRGMRHWTA</sequence>
<reference evidence="3 4" key="1">
    <citation type="submission" date="2023-08" db="EMBL/GenBank/DDBJ databases">
        <title>Black Yeasts Isolated from many extreme environments.</title>
        <authorList>
            <person name="Coleine C."/>
            <person name="Stajich J.E."/>
            <person name="Selbmann L."/>
        </authorList>
    </citation>
    <scope>NUCLEOTIDE SEQUENCE [LARGE SCALE GENOMIC DNA]</scope>
    <source>
        <strain evidence="3 4">CCFEE 536</strain>
    </source>
</reference>
<keyword evidence="2" id="KW-0732">Signal</keyword>
<keyword evidence="4" id="KW-1185">Reference proteome</keyword>
<feature type="signal peptide" evidence="2">
    <location>
        <begin position="1"/>
        <end position="22"/>
    </location>
</feature>
<evidence type="ECO:0000313" key="4">
    <source>
        <dbReference type="Proteomes" id="UP001357485"/>
    </source>
</evidence>
<organism evidence="3 4">
    <name type="scientific">Cryomyces antarcticus</name>
    <dbReference type="NCBI Taxonomy" id="329879"/>
    <lineage>
        <taxon>Eukaryota</taxon>
        <taxon>Fungi</taxon>
        <taxon>Dikarya</taxon>
        <taxon>Ascomycota</taxon>
        <taxon>Pezizomycotina</taxon>
        <taxon>Dothideomycetes</taxon>
        <taxon>Dothideomycetes incertae sedis</taxon>
        <taxon>Cryomyces</taxon>
    </lineage>
</organism>
<comment type="caution">
    <text evidence="3">The sequence shown here is derived from an EMBL/GenBank/DDBJ whole genome shotgun (WGS) entry which is preliminary data.</text>
</comment>
<feature type="region of interest" description="Disordered" evidence="1">
    <location>
        <begin position="99"/>
        <end position="129"/>
    </location>
</feature>
<feature type="compositionally biased region" description="Basic residues" evidence="1">
    <location>
        <begin position="111"/>
        <end position="123"/>
    </location>
</feature>